<evidence type="ECO:0000313" key="1">
    <source>
        <dbReference type="EMBL" id="KXZ68792.1"/>
    </source>
</evidence>
<dbReference type="PATRIC" id="fig|52133.19.peg.2998"/>
<reference evidence="1 2" key="1">
    <citation type="journal article" date="2016" name="Sci. Rep.">
        <title>Genomic and phenotypic characterization of the species Acinetobacter venetianus.</title>
        <authorList>
            <person name="Fondi M."/>
            <person name="Maida I."/>
            <person name="Perrin E."/>
            <person name="Orlandini V."/>
            <person name="La Torre L."/>
            <person name="Bosi E."/>
            <person name="Negroni A."/>
            <person name="Zanaroli G."/>
            <person name="Fava F."/>
            <person name="Decorosi F."/>
            <person name="Giovannetti L."/>
            <person name="Viti C."/>
            <person name="Vaneechoutte M."/>
            <person name="Dijkshoorn L."/>
            <person name="Fani R."/>
        </authorList>
    </citation>
    <scope>NUCLEOTIDE SEQUENCE [LARGE SCALE GENOMIC DNA]</scope>
    <source>
        <strain evidence="1 2">LUH13518</strain>
    </source>
</reference>
<organism evidence="1 2">
    <name type="scientific">Acinetobacter venetianus</name>
    <dbReference type="NCBI Taxonomy" id="52133"/>
    <lineage>
        <taxon>Bacteria</taxon>
        <taxon>Pseudomonadati</taxon>
        <taxon>Pseudomonadota</taxon>
        <taxon>Gammaproteobacteria</taxon>
        <taxon>Moraxellales</taxon>
        <taxon>Moraxellaceae</taxon>
        <taxon>Acinetobacter</taxon>
    </lineage>
</organism>
<comment type="caution">
    <text evidence="1">The sequence shown here is derived from an EMBL/GenBank/DDBJ whole genome shotgun (WGS) entry which is preliminary data.</text>
</comment>
<dbReference type="EMBL" id="JRHX01000087">
    <property type="protein sequence ID" value="KXZ68792.1"/>
    <property type="molecule type" value="Genomic_DNA"/>
</dbReference>
<evidence type="ECO:0000313" key="2">
    <source>
        <dbReference type="Proteomes" id="UP000075544"/>
    </source>
</evidence>
<dbReference type="RefSeq" id="WP_061525502.1">
    <property type="nucleotide sequence ID" value="NZ_JRHX01000087.1"/>
</dbReference>
<accession>A0A150HQB9</accession>
<protein>
    <submittedName>
        <fullName evidence="1">Uncharacterized protein</fullName>
    </submittedName>
</protein>
<proteinExistence type="predicted"/>
<sequence length="75" mass="8722">MSSRKIKAELKKKGIIPDDVYYDHNLDWGGYTVDISHCDYDRLEEMGFTFRGCFDDLADALEYIETVPSLKEPKQ</sequence>
<dbReference type="AlphaFoldDB" id="A0A150HQB9"/>
<gene>
    <name evidence="1" type="ORF">AVENLUH13518_02952</name>
</gene>
<name>A0A150HQB9_9GAMM</name>
<dbReference type="Proteomes" id="UP000075544">
    <property type="component" value="Unassembled WGS sequence"/>
</dbReference>